<feature type="region of interest" description="Disordered" evidence="1">
    <location>
        <begin position="346"/>
        <end position="384"/>
    </location>
</feature>
<feature type="domain" description="DUF6533" evidence="3">
    <location>
        <begin position="17"/>
        <end position="61"/>
    </location>
</feature>
<dbReference type="InterPro" id="IPR045340">
    <property type="entry name" value="DUF6533"/>
</dbReference>
<name>A0A165M783_9APHY</name>
<dbReference type="Pfam" id="PF20151">
    <property type="entry name" value="DUF6533"/>
    <property type="match status" value="1"/>
</dbReference>
<keyword evidence="2" id="KW-0812">Transmembrane</keyword>
<feature type="transmembrane region" description="Helical" evidence="2">
    <location>
        <begin position="51"/>
        <end position="74"/>
    </location>
</feature>
<dbReference type="Proteomes" id="UP000076727">
    <property type="component" value="Unassembled WGS sequence"/>
</dbReference>
<feature type="transmembrane region" description="Helical" evidence="2">
    <location>
        <begin position="219"/>
        <end position="238"/>
    </location>
</feature>
<keyword evidence="2" id="KW-0472">Membrane</keyword>
<dbReference type="OrthoDB" id="2769647at2759"/>
<dbReference type="AlphaFoldDB" id="A0A165M783"/>
<evidence type="ECO:0000256" key="1">
    <source>
        <dbReference type="SAM" id="MobiDB-lite"/>
    </source>
</evidence>
<keyword evidence="5" id="KW-1185">Reference proteome</keyword>
<reference evidence="4 5" key="1">
    <citation type="journal article" date="2016" name="Mol. Biol. Evol.">
        <title>Comparative Genomics of Early-Diverging Mushroom-Forming Fungi Provides Insights into the Origins of Lignocellulose Decay Capabilities.</title>
        <authorList>
            <person name="Nagy L.G."/>
            <person name="Riley R."/>
            <person name="Tritt A."/>
            <person name="Adam C."/>
            <person name="Daum C."/>
            <person name="Floudas D."/>
            <person name="Sun H."/>
            <person name="Yadav J.S."/>
            <person name="Pangilinan J."/>
            <person name="Larsson K.H."/>
            <person name="Matsuura K."/>
            <person name="Barry K."/>
            <person name="Labutti K."/>
            <person name="Kuo R."/>
            <person name="Ohm R.A."/>
            <person name="Bhattacharya S.S."/>
            <person name="Shirouzu T."/>
            <person name="Yoshinaga Y."/>
            <person name="Martin F.M."/>
            <person name="Grigoriev I.V."/>
            <person name="Hibbett D.S."/>
        </authorList>
    </citation>
    <scope>NUCLEOTIDE SEQUENCE [LARGE SCALE GENOMIC DNA]</scope>
    <source>
        <strain evidence="4 5">L-15889</strain>
    </source>
</reference>
<accession>A0A165M783</accession>
<evidence type="ECO:0000256" key="2">
    <source>
        <dbReference type="SAM" id="Phobius"/>
    </source>
</evidence>
<proteinExistence type="predicted"/>
<keyword evidence="2" id="KW-1133">Transmembrane helix</keyword>
<evidence type="ECO:0000259" key="3">
    <source>
        <dbReference type="Pfam" id="PF20151"/>
    </source>
</evidence>
<evidence type="ECO:0000313" key="4">
    <source>
        <dbReference type="EMBL" id="KZT65309.1"/>
    </source>
</evidence>
<dbReference type="EMBL" id="KV429108">
    <property type="protein sequence ID" value="KZT65309.1"/>
    <property type="molecule type" value="Genomic_DNA"/>
</dbReference>
<gene>
    <name evidence="4" type="ORF">DAEQUDRAFT_768972</name>
</gene>
<feature type="transmembrane region" description="Helical" evidence="2">
    <location>
        <begin position="161"/>
        <end position="180"/>
    </location>
</feature>
<feature type="transmembrane region" description="Helical" evidence="2">
    <location>
        <begin position="136"/>
        <end position="154"/>
    </location>
</feature>
<evidence type="ECO:0000313" key="5">
    <source>
        <dbReference type="Proteomes" id="UP000076727"/>
    </source>
</evidence>
<organism evidence="4 5">
    <name type="scientific">Daedalea quercina L-15889</name>
    <dbReference type="NCBI Taxonomy" id="1314783"/>
    <lineage>
        <taxon>Eukaryota</taxon>
        <taxon>Fungi</taxon>
        <taxon>Dikarya</taxon>
        <taxon>Basidiomycota</taxon>
        <taxon>Agaricomycotina</taxon>
        <taxon>Agaricomycetes</taxon>
        <taxon>Polyporales</taxon>
        <taxon>Fomitopsis</taxon>
    </lineage>
</organism>
<sequence length="384" mass="42300">MSTQIAATISQEFLENCFTVSAQALCCYDFCLTFTREVKFMWKLKPSIGSILFFTLRYPALCNTIMVILGYLSWGSWQSQLVSAFPICVGGYAYEKPGCMLNDTADVGEQSLCAHDSELTDRSCTVMMRLEMAGDVLILTSSSIFTAVRIYALSGRGRWRLCYMLVLGLINPVMSTYTFVLSAPYLARLTPHYQTCDIDTQWLGDIGEFRTLTSGMMCARASGVIFDAIALLLTWLSIKRVIRARNQPDEPESDHRSVSGLGTMTVVLMRDTAVYFGQVVARLLPSKVTHLPSSPGQFLDAVSTWSAVMTSILLSRLMLDLRQANSTDSAGGTYISHALTTMAFDGPSRNSASAVEEEMDSDLFGSESEVEGADSDVVREPEMP</sequence>
<protein>
    <recommendedName>
        <fullName evidence="3">DUF6533 domain-containing protein</fullName>
    </recommendedName>
</protein>